<evidence type="ECO:0000313" key="3">
    <source>
        <dbReference type="Proteomes" id="UP000566813"/>
    </source>
</evidence>
<accession>A0A7X1KM73</accession>
<comment type="caution">
    <text evidence="2">The sequence shown here is derived from an EMBL/GenBank/DDBJ whole genome shotgun (WGS) entry which is preliminary data.</text>
</comment>
<dbReference type="AlphaFoldDB" id="A0A7X1KM73"/>
<evidence type="ECO:0000313" key="2">
    <source>
        <dbReference type="EMBL" id="MBC2666073.1"/>
    </source>
</evidence>
<keyword evidence="3" id="KW-1185">Reference proteome</keyword>
<dbReference type="Proteomes" id="UP000566813">
    <property type="component" value="Unassembled WGS sequence"/>
</dbReference>
<sequence>MSGASNPLKIKLQLYCGDEIAMGPGKADLLEAIAREGSISAAGRALGMSYRRTWLLVDAMNRCWDVPLVETAMGGKQGGGARVSPRGEAVLAAYRALQDDLTRASEVSLGALTAALRGSPRASQHEG</sequence>
<dbReference type="PANTHER" id="PTHR30432">
    <property type="entry name" value="TRANSCRIPTIONAL REGULATOR MODE"/>
    <property type="match status" value="1"/>
</dbReference>
<dbReference type="RefSeq" id="WP_185664371.1">
    <property type="nucleotide sequence ID" value="NZ_JACLAW010000007.1"/>
</dbReference>
<dbReference type="GO" id="GO:0003700">
    <property type="term" value="F:DNA-binding transcription factor activity"/>
    <property type="evidence" value="ECO:0007669"/>
    <property type="project" value="InterPro"/>
</dbReference>
<dbReference type="InterPro" id="IPR000847">
    <property type="entry name" value="LysR_HTH_N"/>
</dbReference>
<dbReference type="InterPro" id="IPR051815">
    <property type="entry name" value="Molybdate_resp_trans_reg"/>
</dbReference>
<dbReference type="SUPFAM" id="SSF46785">
    <property type="entry name" value="Winged helix' DNA-binding domain"/>
    <property type="match status" value="1"/>
</dbReference>
<gene>
    <name evidence="2" type="ORF">H7F51_11150</name>
</gene>
<dbReference type="EMBL" id="JACLAW010000007">
    <property type="protein sequence ID" value="MBC2666073.1"/>
    <property type="molecule type" value="Genomic_DNA"/>
</dbReference>
<protein>
    <submittedName>
        <fullName evidence="2">LysR family transcriptional regulator</fullName>
    </submittedName>
</protein>
<dbReference type="PANTHER" id="PTHR30432:SF1">
    <property type="entry name" value="DNA-BINDING TRANSCRIPTIONAL DUAL REGULATOR MODE"/>
    <property type="match status" value="1"/>
</dbReference>
<dbReference type="InterPro" id="IPR036390">
    <property type="entry name" value="WH_DNA-bd_sf"/>
</dbReference>
<feature type="domain" description="HTH lysR-type" evidence="1">
    <location>
        <begin position="29"/>
        <end position="87"/>
    </location>
</feature>
<name>A0A7X1KM73_9SPHN</name>
<evidence type="ECO:0000259" key="1">
    <source>
        <dbReference type="Pfam" id="PF00126"/>
    </source>
</evidence>
<reference evidence="2 3" key="1">
    <citation type="submission" date="2020-08" db="EMBL/GenBank/DDBJ databases">
        <title>The genome sequence of type strain Novosphingobium flavum NBRC 111647.</title>
        <authorList>
            <person name="Liu Y."/>
        </authorList>
    </citation>
    <scope>NUCLEOTIDE SEQUENCE [LARGE SCALE GENOMIC DNA]</scope>
    <source>
        <strain evidence="2 3">NBRC 111647</strain>
    </source>
</reference>
<dbReference type="Gene3D" id="1.10.10.10">
    <property type="entry name" value="Winged helix-like DNA-binding domain superfamily/Winged helix DNA-binding domain"/>
    <property type="match status" value="1"/>
</dbReference>
<dbReference type="Pfam" id="PF00126">
    <property type="entry name" value="HTH_1"/>
    <property type="match status" value="1"/>
</dbReference>
<organism evidence="2 3">
    <name type="scientific">Novosphingobium flavum</name>
    <dbReference type="NCBI Taxonomy" id="1778672"/>
    <lineage>
        <taxon>Bacteria</taxon>
        <taxon>Pseudomonadati</taxon>
        <taxon>Pseudomonadota</taxon>
        <taxon>Alphaproteobacteria</taxon>
        <taxon>Sphingomonadales</taxon>
        <taxon>Sphingomonadaceae</taxon>
        <taxon>Novosphingobium</taxon>
    </lineage>
</organism>
<dbReference type="InterPro" id="IPR036388">
    <property type="entry name" value="WH-like_DNA-bd_sf"/>
</dbReference>
<proteinExistence type="predicted"/>